<dbReference type="OrthoDB" id="9086539at2"/>
<protein>
    <submittedName>
        <fullName evidence="3">Ribonucleases G and E</fullName>
    </submittedName>
</protein>
<feature type="compositionally biased region" description="Basic and acidic residues" evidence="1">
    <location>
        <begin position="365"/>
        <end position="380"/>
    </location>
</feature>
<reference evidence="3 4" key="1">
    <citation type="submission" date="2013-06" db="EMBL/GenBank/DDBJ databases">
        <title>Whole genome shotgun sequence of Bacillus selenatarsenatis SF-1.</title>
        <authorList>
            <person name="Kuroda M."/>
            <person name="Sei K."/>
            <person name="Yamashita M."/>
            <person name="Ike M."/>
        </authorList>
    </citation>
    <scope>NUCLEOTIDE SEQUENCE [LARGE SCALE GENOMIC DNA]</scope>
    <source>
        <strain evidence="3 4">SF-1</strain>
    </source>
</reference>
<dbReference type="InterPro" id="IPR027417">
    <property type="entry name" value="P-loop_NTPase"/>
</dbReference>
<dbReference type="GO" id="GO:0016887">
    <property type="term" value="F:ATP hydrolysis activity"/>
    <property type="evidence" value="ECO:0007669"/>
    <property type="project" value="InterPro"/>
</dbReference>
<accession>A0A0A8X4S4</accession>
<dbReference type="AlphaFoldDB" id="A0A0A8X4S4"/>
<keyword evidence="4" id="KW-1185">Reference proteome</keyword>
<feature type="domain" description="ORC1/DEAH AAA+ ATPase" evidence="2">
    <location>
        <begin position="52"/>
        <end position="216"/>
    </location>
</feature>
<dbReference type="Pfam" id="PF13401">
    <property type="entry name" value="AAA_22"/>
    <property type="match status" value="1"/>
</dbReference>
<sequence>MIENGRGFPIELLSKSNEDKEEFFSNYTITHPKLLEVYSELNRSINNSGESDIILVIGPSGVGKSRVFEKMIENVYNEMLPTMELDKCIIPLAGIEVPNPETGKFNWKDFYFRVLDAVNEPLITEKVDVEKLLFKDIVSKKKISPYQPGTSPELRRSIENAFRYRKPRAFLIDEAQHIFKTSTGKGLNIQFDSIKSLANMTKTKFVLIGTYEMNEVINLSGQLSRRVKEIHFPRYDVLDSKDIKHFSSVLHTFQKIIPVEVEPDFISEFNFLYTFSVGCVGILKQWLERSLSYSLEKNEKTITLETLKRNALKPRKIDTLVNEAISGEQGFSFSMDVINSIEEKLGVRVEQQVKKKSGNSTPGKRKPERDTVGRNEADVG</sequence>
<dbReference type="InterPro" id="IPR049945">
    <property type="entry name" value="AAA_22"/>
</dbReference>
<gene>
    <name evidence="3" type="ORF">SAMD00020551_2418</name>
</gene>
<dbReference type="Gene3D" id="3.40.50.300">
    <property type="entry name" value="P-loop containing nucleotide triphosphate hydrolases"/>
    <property type="match status" value="1"/>
</dbReference>
<comment type="caution">
    <text evidence="3">The sequence shown here is derived from an EMBL/GenBank/DDBJ whole genome shotgun (WGS) entry which is preliminary data.</text>
</comment>
<evidence type="ECO:0000313" key="4">
    <source>
        <dbReference type="Proteomes" id="UP000031014"/>
    </source>
</evidence>
<proteinExistence type="predicted"/>
<evidence type="ECO:0000313" key="3">
    <source>
        <dbReference type="EMBL" id="GAM14269.1"/>
    </source>
</evidence>
<evidence type="ECO:0000256" key="1">
    <source>
        <dbReference type="SAM" id="MobiDB-lite"/>
    </source>
</evidence>
<dbReference type="RefSeq" id="WP_052442166.1">
    <property type="nucleotide sequence ID" value="NZ_BASE01000054.1"/>
</dbReference>
<dbReference type="SUPFAM" id="SSF52540">
    <property type="entry name" value="P-loop containing nucleoside triphosphate hydrolases"/>
    <property type="match status" value="1"/>
</dbReference>
<dbReference type="STRING" id="1321606.SAMD00020551_2418"/>
<dbReference type="Proteomes" id="UP000031014">
    <property type="component" value="Unassembled WGS sequence"/>
</dbReference>
<name>A0A0A8X4S4_MESS1</name>
<organism evidence="3 4">
    <name type="scientific">Mesobacillus selenatarsenatis (strain DSM 18680 / JCM 14380 / FERM P-15431 / SF-1)</name>
    <dbReference type="NCBI Taxonomy" id="1321606"/>
    <lineage>
        <taxon>Bacteria</taxon>
        <taxon>Bacillati</taxon>
        <taxon>Bacillota</taxon>
        <taxon>Bacilli</taxon>
        <taxon>Bacillales</taxon>
        <taxon>Bacillaceae</taxon>
        <taxon>Mesobacillus</taxon>
    </lineage>
</organism>
<dbReference type="EMBL" id="BASE01000054">
    <property type="protein sequence ID" value="GAM14269.1"/>
    <property type="molecule type" value="Genomic_DNA"/>
</dbReference>
<feature type="region of interest" description="Disordered" evidence="1">
    <location>
        <begin position="352"/>
        <end position="380"/>
    </location>
</feature>
<evidence type="ECO:0000259" key="2">
    <source>
        <dbReference type="Pfam" id="PF13401"/>
    </source>
</evidence>